<name>A0ABW4ND97_9SPHN</name>
<evidence type="ECO:0000313" key="1">
    <source>
        <dbReference type="EMBL" id="MFD1788006.1"/>
    </source>
</evidence>
<dbReference type="Proteomes" id="UP001597283">
    <property type="component" value="Unassembled WGS sequence"/>
</dbReference>
<keyword evidence="2" id="KW-1185">Reference proteome</keyword>
<evidence type="ECO:0000313" key="2">
    <source>
        <dbReference type="Proteomes" id="UP001597283"/>
    </source>
</evidence>
<organism evidence="1 2">
    <name type="scientific">Sphingomonas floccifaciens</name>
    <dbReference type="NCBI Taxonomy" id="1844115"/>
    <lineage>
        <taxon>Bacteria</taxon>
        <taxon>Pseudomonadati</taxon>
        <taxon>Pseudomonadota</taxon>
        <taxon>Alphaproteobacteria</taxon>
        <taxon>Sphingomonadales</taxon>
        <taxon>Sphingomonadaceae</taxon>
        <taxon>Sphingomonas</taxon>
    </lineage>
</organism>
<dbReference type="Pfam" id="PF19371">
    <property type="entry name" value="DUF5946"/>
    <property type="match status" value="1"/>
</dbReference>
<reference evidence="2" key="1">
    <citation type="journal article" date="2019" name="Int. J. Syst. Evol. Microbiol.">
        <title>The Global Catalogue of Microorganisms (GCM) 10K type strain sequencing project: providing services to taxonomists for standard genome sequencing and annotation.</title>
        <authorList>
            <consortium name="The Broad Institute Genomics Platform"/>
            <consortium name="The Broad Institute Genome Sequencing Center for Infectious Disease"/>
            <person name="Wu L."/>
            <person name="Ma J."/>
        </authorList>
    </citation>
    <scope>NUCLEOTIDE SEQUENCE [LARGE SCALE GENOMIC DNA]</scope>
    <source>
        <strain evidence="2">Q85</strain>
    </source>
</reference>
<proteinExistence type="predicted"/>
<gene>
    <name evidence="1" type="ORF">ACFSC3_10505</name>
</gene>
<dbReference type="EMBL" id="JBHUFC010000003">
    <property type="protein sequence ID" value="MFD1788006.1"/>
    <property type="molecule type" value="Genomic_DNA"/>
</dbReference>
<sequence length="166" mass="18038">MTSALVTCPGCGSVLPAVDGPVHDYMTSSPACWASFSAILAQEYATPALMPIQWLSVDTWAVQHPGDGSRRAIQSVGLHLARLMRILEDGLDAAAANAEMQAFASRRTTLPELPPRPGYAVTIADVPPTDDPTVHRAAVEHWARATWDAWRDQHATIRARADNMKR</sequence>
<dbReference type="InterPro" id="IPR045990">
    <property type="entry name" value="DUF5946"/>
</dbReference>
<protein>
    <submittedName>
        <fullName evidence="1">DUF5946 family protein</fullName>
    </submittedName>
</protein>
<accession>A0ABW4ND97</accession>
<dbReference type="RefSeq" id="WP_380940359.1">
    <property type="nucleotide sequence ID" value="NZ_JBHUFC010000003.1"/>
</dbReference>
<comment type="caution">
    <text evidence="1">The sequence shown here is derived from an EMBL/GenBank/DDBJ whole genome shotgun (WGS) entry which is preliminary data.</text>
</comment>